<protein>
    <submittedName>
        <fullName evidence="1">Uncharacterized protein</fullName>
    </submittedName>
</protein>
<sequence length="64" mass="7101">MTMGSGFNPWTTFRRRLFGLPASMTVQPDTIGWRVSPLPPNYHTTATSLPRKGLNDSSFCKPAC</sequence>
<accession>A0A3S5AHG5</accession>
<organism evidence="1 2">
    <name type="scientific">Protopolystoma xenopodis</name>
    <dbReference type="NCBI Taxonomy" id="117903"/>
    <lineage>
        <taxon>Eukaryota</taxon>
        <taxon>Metazoa</taxon>
        <taxon>Spiralia</taxon>
        <taxon>Lophotrochozoa</taxon>
        <taxon>Platyhelminthes</taxon>
        <taxon>Monogenea</taxon>
        <taxon>Polyopisthocotylea</taxon>
        <taxon>Polystomatidea</taxon>
        <taxon>Polystomatidae</taxon>
        <taxon>Protopolystoma</taxon>
    </lineage>
</organism>
<dbReference type="Proteomes" id="UP000784294">
    <property type="component" value="Unassembled WGS sequence"/>
</dbReference>
<evidence type="ECO:0000313" key="1">
    <source>
        <dbReference type="EMBL" id="VEL16598.1"/>
    </source>
</evidence>
<dbReference type="AlphaFoldDB" id="A0A3S5AHG5"/>
<name>A0A3S5AHG5_9PLAT</name>
<evidence type="ECO:0000313" key="2">
    <source>
        <dbReference type="Proteomes" id="UP000784294"/>
    </source>
</evidence>
<proteinExistence type="predicted"/>
<dbReference type="EMBL" id="CAAALY010029093">
    <property type="protein sequence ID" value="VEL16598.1"/>
    <property type="molecule type" value="Genomic_DNA"/>
</dbReference>
<gene>
    <name evidence="1" type="ORF">PXEA_LOCUS10038</name>
</gene>
<keyword evidence="2" id="KW-1185">Reference proteome</keyword>
<comment type="caution">
    <text evidence="1">The sequence shown here is derived from an EMBL/GenBank/DDBJ whole genome shotgun (WGS) entry which is preliminary data.</text>
</comment>
<reference evidence="1" key="1">
    <citation type="submission" date="2018-11" db="EMBL/GenBank/DDBJ databases">
        <authorList>
            <consortium name="Pathogen Informatics"/>
        </authorList>
    </citation>
    <scope>NUCLEOTIDE SEQUENCE</scope>
</reference>